<evidence type="ECO:0000313" key="2">
    <source>
        <dbReference type="EMBL" id="KAK4150549.1"/>
    </source>
</evidence>
<dbReference type="AlphaFoldDB" id="A0AAN6ZUG9"/>
<sequence length="262" mass="28523">MATPSPALRLSLTSLRTTLRRSMQQPPPPTQRHFTTTPLRPVFSSSSTTQKRTARSRSMHTTPPTERRKQPLAHNREEVPEQAPPTDFGQLDMLASAPVPTTSVDVCHEDGFSLNSGVHIRGGDGALLVGGEAFVWRPWEGATIRQQQQDGGGDSEKKKGKNLKKKGKGLLVNEKGQWEVGEEGFAVLGLVWPRPDLLILGLGPEIRPLSPATRQAITNLGMRVEILDTRNAASQYNMLATERGMGDVAAALLPIGWKDGAE</sequence>
<proteinExistence type="predicted"/>
<dbReference type="EMBL" id="MU857065">
    <property type="protein sequence ID" value="KAK4150549.1"/>
    <property type="molecule type" value="Genomic_DNA"/>
</dbReference>
<reference evidence="2" key="1">
    <citation type="journal article" date="2023" name="Mol. Phylogenet. Evol.">
        <title>Genome-scale phylogeny and comparative genomics of the fungal order Sordariales.</title>
        <authorList>
            <person name="Hensen N."/>
            <person name="Bonometti L."/>
            <person name="Westerberg I."/>
            <person name="Brannstrom I.O."/>
            <person name="Guillou S."/>
            <person name="Cros-Aarteil S."/>
            <person name="Calhoun S."/>
            <person name="Haridas S."/>
            <person name="Kuo A."/>
            <person name="Mondo S."/>
            <person name="Pangilinan J."/>
            <person name="Riley R."/>
            <person name="LaButti K."/>
            <person name="Andreopoulos B."/>
            <person name="Lipzen A."/>
            <person name="Chen C."/>
            <person name="Yan M."/>
            <person name="Daum C."/>
            <person name="Ng V."/>
            <person name="Clum A."/>
            <person name="Steindorff A."/>
            <person name="Ohm R.A."/>
            <person name="Martin F."/>
            <person name="Silar P."/>
            <person name="Natvig D.O."/>
            <person name="Lalanne C."/>
            <person name="Gautier V."/>
            <person name="Ament-Velasquez S.L."/>
            <person name="Kruys A."/>
            <person name="Hutchinson M.I."/>
            <person name="Powell A.J."/>
            <person name="Barry K."/>
            <person name="Miller A.N."/>
            <person name="Grigoriev I.V."/>
            <person name="Debuchy R."/>
            <person name="Gladieux P."/>
            <person name="Hiltunen Thoren M."/>
            <person name="Johannesson H."/>
        </authorList>
    </citation>
    <scope>NUCLEOTIDE SEQUENCE</scope>
    <source>
        <strain evidence="2">CBS 538.74</strain>
    </source>
</reference>
<name>A0AAN6ZUG9_9PEZI</name>
<evidence type="ECO:0000256" key="1">
    <source>
        <dbReference type="SAM" id="MobiDB-lite"/>
    </source>
</evidence>
<accession>A0AAN6ZUG9</accession>
<keyword evidence="3" id="KW-1185">Reference proteome</keyword>
<evidence type="ECO:0008006" key="4">
    <source>
        <dbReference type="Google" id="ProtNLM"/>
    </source>
</evidence>
<dbReference type="PANTHER" id="PTHR21192">
    <property type="entry name" value="NUCLEAR PROTEIN E3-3"/>
    <property type="match status" value="1"/>
</dbReference>
<organism evidence="2 3">
    <name type="scientific">Chaetomidium leptoderma</name>
    <dbReference type="NCBI Taxonomy" id="669021"/>
    <lineage>
        <taxon>Eukaryota</taxon>
        <taxon>Fungi</taxon>
        <taxon>Dikarya</taxon>
        <taxon>Ascomycota</taxon>
        <taxon>Pezizomycotina</taxon>
        <taxon>Sordariomycetes</taxon>
        <taxon>Sordariomycetidae</taxon>
        <taxon>Sordariales</taxon>
        <taxon>Chaetomiaceae</taxon>
        <taxon>Chaetomidium</taxon>
    </lineage>
</organism>
<dbReference type="PANTHER" id="PTHR21192:SF2">
    <property type="entry name" value="NADH DEHYDROGENASE [UBIQUINONE] 1 ALPHA SUBCOMPLEX ASSEMBLY FACTOR 3"/>
    <property type="match status" value="1"/>
</dbReference>
<dbReference type="Gene3D" id="3.40.1230.10">
    <property type="entry name" value="MTH938-like"/>
    <property type="match status" value="1"/>
</dbReference>
<reference evidence="2" key="2">
    <citation type="submission" date="2023-05" db="EMBL/GenBank/DDBJ databases">
        <authorList>
            <consortium name="Lawrence Berkeley National Laboratory"/>
            <person name="Steindorff A."/>
            <person name="Hensen N."/>
            <person name="Bonometti L."/>
            <person name="Westerberg I."/>
            <person name="Brannstrom I.O."/>
            <person name="Guillou S."/>
            <person name="Cros-Aarteil S."/>
            <person name="Calhoun S."/>
            <person name="Haridas S."/>
            <person name="Kuo A."/>
            <person name="Mondo S."/>
            <person name="Pangilinan J."/>
            <person name="Riley R."/>
            <person name="Labutti K."/>
            <person name="Andreopoulos B."/>
            <person name="Lipzen A."/>
            <person name="Chen C."/>
            <person name="Yanf M."/>
            <person name="Daum C."/>
            <person name="Ng V."/>
            <person name="Clum A."/>
            <person name="Ohm R."/>
            <person name="Martin F."/>
            <person name="Silar P."/>
            <person name="Natvig D."/>
            <person name="Lalanne C."/>
            <person name="Gautier V."/>
            <person name="Ament-Velasquez S.L."/>
            <person name="Kruys A."/>
            <person name="Hutchinson M.I."/>
            <person name="Powell A.J."/>
            <person name="Barry K."/>
            <person name="Miller A.N."/>
            <person name="Grigoriev I.V."/>
            <person name="Debuchy R."/>
            <person name="Gladieux P."/>
            <person name="Thoren M.H."/>
            <person name="Johannesson H."/>
        </authorList>
    </citation>
    <scope>NUCLEOTIDE SEQUENCE</scope>
    <source>
        <strain evidence="2">CBS 538.74</strain>
    </source>
</reference>
<dbReference type="GO" id="GO:0005743">
    <property type="term" value="C:mitochondrial inner membrane"/>
    <property type="evidence" value="ECO:0007669"/>
    <property type="project" value="TreeGrafter"/>
</dbReference>
<dbReference type="Pfam" id="PF04430">
    <property type="entry name" value="DUF498"/>
    <property type="match status" value="1"/>
</dbReference>
<feature type="compositionally biased region" description="Basic and acidic residues" evidence="1">
    <location>
        <begin position="65"/>
        <end position="79"/>
    </location>
</feature>
<dbReference type="GO" id="GO:0032981">
    <property type="term" value="P:mitochondrial respiratory chain complex I assembly"/>
    <property type="evidence" value="ECO:0007669"/>
    <property type="project" value="TreeGrafter"/>
</dbReference>
<protein>
    <recommendedName>
        <fullName evidence="4">NADH dehydrogenase [ubiquinone] 1 alpha subcomplex assembly factor 3</fullName>
    </recommendedName>
</protein>
<evidence type="ECO:0000313" key="3">
    <source>
        <dbReference type="Proteomes" id="UP001302745"/>
    </source>
</evidence>
<dbReference type="Proteomes" id="UP001302745">
    <property type="component" value="Unassembled WGS sequence"/>
</dbReference>
<dbReference type="SUPFAM" id="SSF64076">
    <property type="entry name" value="MTH938-like"/>
    <property type="match status" value="1"/>
</dbReference>
<feature type="compositionally biased region" description="Polar residues" evidence="1">
    <location>
        <begin position="32"/>
        <end position="51"/>
    </location>
</feature>
<gene>
    <name evidence="2" type="ORF">C8A00DRAFT_36854</name>
</gene>
<feature type="compositionally biased region" description="Low complexity" evidence="1">
    <location>
        <begin position="8"/>
        <end position="22"/>
    </location>
</feature>
<comment type="caution">
    <text evidence="2">The sequence shown here is derived from an EMBL/GenBank/DDBJ whole genome shotgun (WGS) entry which is preliminary data.</text>
</comment>
<dbReference type="InterPro" id="IPR036748">
    <property type="entry name" value="MTH938-like_sf"/>
</dbReference>
<feature type="region of interest" description="Disordered" evidence="1">
    <location>
        <begin position="144"/>
        <end position="164"/>
    </location>
</feature>
<dbReference type="InterPro" id="IPR007523">
    <property type="entry name" value="NDUFAF3/AAMDC"/>
</dbReference>
<feature type="region of interest" description="Disordered" evidence="1">
    <location>
        <begin position="1"/>
        <end position="89"/>
    </location>
</feature>